<keyword evidence="2" id="KW-0812">Transmembrane</keyword>
<dbReference type="PANTHER" id="PTHR43630:SF2">
    <property type="entry name" value="GLYCOSYLTRANSFERASE"/>
    <property type="match status" value="1"/>
</dbReference>
<dbReference type="AlphaFoldDB" id="A0A2T2YG75"/>
<dbReference type="OrthoDB" id="9815923at2"/>
<dbReference type="Pfam" id="PF00535">
    <property type="entry name" value="Glycos_transf_2"/>
    <property type="match status" value="1"/>
</dbReference>
<evidence type="ECO:0000313" key="4">
    <source>
        <dbReference type="EMBL" id="PSR54515.1"/>
    </source>
</evidence>
<dbReference type="PANTHER" id="PTHR43630">
    <property type="entry name" value="POLY-BETA-1,6-N-ACETYL-D-GLUCOSAMINE SYNTHASE"/>
    <property type="match status" value="1"/>
</dbReference>
<evidence type="ECO:0000256" key="1">
    <source>
        <dbReference type="ARBA" id="ARBA00038494"/>
    </source>
</evidence>
<reference evidence="4 5" key="1">
    <citation type="submission" date="2018-03" db="EMBL/GenBank/DDBJ databases">
        <title>Adhaeribacter sp. HMF7605 Genome sequencing and assembly.</title>
        <authorList>
            <person name="Kang H."/>
            <person name="Kang J."/>
            <person name="Cha I."/>
            <person name="Kim H."/>
            <person name="Joh K."/>
        </authorList>
    </citation>
    <scope>NUCLEOTIDE SEQUENCE [LARGE SCALE GENOMIC DNA]</scope>
    <source>
        <strain evidence="4 5">HMF7605</strain>
    </source>
</reference>
<dbReference type="EMBL" id="PYFT01000001">
    <property type="protein sequence ID" value="PSR54515.1"/>
    <property type="molecule type" value="Genomic_DNA"/>
</dbReference>
<feature type="transmembrane region" description="Helical" evidence="2">
    <location>
        <begin position="224"/>
        <end position="243"/>
    </location>
</feature>
<sequence>MPVKLSVVIITFNEEKNIGRCLESVKKLADEIVIVDSFSTDNTSAICARYGVRFVSRAFSGYVDQKNFANSQAAFSHILSLDADEEVTPELEKSVLAIKENWQHAGYYLTRLTNYCGSWIRHGGWYPDKKLRLYNRDLGQWEGLLLHEVYQVKSGQTTGQLQGDLLHYSFHSLEDHLKQINHFTTIACQELKLQGKKPGLWPLLVKPPFKFFQMYLLKMGWRDGFAGFCVAVLSAYAVFAKYAKLYLANR</sequence>
<keyword evidence="2" id="KW-0472">Membrane</keyword>
<dbReference type="Gene3D" id="3.90.550.10">
    <property type="entry name" value="Spore Coat Polysaccharide Biosynthesis Protein SpsA, Chain A"/>
    <property type="match status" value="1"/>
</dbReference>
<comment type="caution">
    <text evidence="4">The sequence shown here is derived from an EMBL/GenBank/DDBJ whole genome shotgun (WGS) entry which is preliminary data.</text>
</comment>
<gene>
    <name evidence="4" type="ORF">AHMF7605_13845</name>
</gene>
<dbReference type="CDD" id="cd02511">
    <property type="entry name" value="Beta4Glucosyltransferase"/>
    <property type="match status" value="1"/>
</dbReference>
<dbReference type="GO" id="GO:0016740">
    <property type="term" value="F:transferase activity"/>
    <property type="evidence" value="ECO:0007669"/>
    <property type="project" value="UniProtKB-KW"/>
</dbReference>
<name>A0A2T2YG75_9BACT</name>
<comment type="similarity">
    <text evidence="1">Belongs to the glycosyltransferase 2 family. WaaE/KdtX subfamily.</text>
</comment>
<keyword evidence="2" id="KW-1133">Transmembrane helix</keyword>
<proteinExistence type="inferred from homology"/>
<dbReference type="InterPro" id="IPR001173">
    <property type="entry name" value="Glyco_trans_2-like"/>
</dbReference>
<dbReference type="InterPro" id="IPR029044">
    <property type="entry name" value="Nucleotide-diphossugar_trans"/>
</dbReference>
<keyword evidence="5" id="KW-1185">Reference proteome</keyword>
<evidence type="ECO:0000313" key="5">
    <source>
        <dbReference type="Proteomes" id="UP000240357"/>
    </source>
</evidence>
<organism evidence="4 5">
    <name type="scientific">Adhaeribacter arboris</name>
    <dbReference type="NCBI Taxonomy" id="2072846"/>
    <lineage>
        <taxon>Bacteria</taxon>
        <taxon>Pseudomonadati</taxon>
        <taxon>Bacteroidota</taxon>
        <taxon>Cytophagia</taxon>
        <taxon>Cytophagales</taxon>
        <taxon>Hymenobacteraceae</taxon>
        <taxon>Adhaeribacter</taxon>
    </lineage>
</organism>
<evidence type="ECO:0000256" key="2">
    <source>
        <dbReference type="SAM" id="Phobius"/>
    </source>
</evidence>
<protein>
    <submittedName>
        <fullName evidence="4">Glycosyltransferase family 2 protein</fullName>
    </submittedName>
</protein>
<accession>A0A2T2YG75</accession>
<evidence type="ECO:0000259" key="3">
    <source>
        <dbReference type="Pfam" id="PF00535"/>
    </source>
</evidence>
<dbReference type="SUPFAM" id="SSF53448">
    <property type="entry name" value="Nucleotide-diphospho-sugar transferases"/>
    <property type="match status" value="1"/>
</dbReference>
<keyword evidence="4" id="KW-0808">Transferase</keyword>
<dbReference type="RefSeq" id="WP_106930249.1">
    <property type="nucleotide sequence ID" value="NZ_PYFT01000001.1"/>
</dbReference>
<feature type="domain" description="Glycosyltransferase 2-like" evidence="3">
    <location>
        <begin position="6"/>
        <end position="132"/>
    </location>
</feature>
<dbReference type="Proteomes" id="UP000240357">
    <property type="component" value="Unassembled WGS sequence"/>
</dbReference>